<keyword evidence="1" id="KW-0472">Membrane</keyword>
<dbReference type="Proteomes" id="UP000214689">
    <property type="component" value="Chromosome"/>
</dbReference>
<keyword evidence="1" id="KW-1133">Transmembrane helix</keyword>
<evidence type="ECO:0000259" key="2">
    <source>
        <dbReference type="Pfam" id="PF01957"/>
    </source>
</evidence>
<dbReference type="AlphaFoldDB" id="A0A223AQ17"/>
<feature type="transmembrane region" description="Helical" evidence="1">
    <location>
        <begin position="17"/>
        <end position="37"/>
    </location>
</feature>
<evidence type="ECO:0000313" key="4">
    <source>
        <dbReference type="Proteomes" id="UP000214689"/>
    </source>
</evidence>
<dbReference type="OrthoDB" id="1120520at2"/>
<protein>
    <recommendedName>
        <fullName evidence="2">NfeD-like C-terminal domain-containing protein</fullName>
    </recommendedName>
</protein>
<reference evidence="4" key="1">
    <citation type="submission" date="2016-05" db="EMBL/GenBank/DDBJ databases">
        <authorList>
            <person name="Holder M.E."/>
            <person name="Ajami N.J."/>
            <person name="Petrosino J.F."/>
        </authorList>
    </citation>
    <scope>NUCLEOTIDE SEQUENCE [LARGE SCALE GENOMIC DNA]</scope>
    <source>
        <strain evidence="4">ATCC 700696</strain>
    </source>
</reference>
<feature type="domain" description="NfeD-like C-terminal" evidence="2">
    <location>
        <begin position="146"/>
        <end position="199"/>
    </location>
</feature>
<keyword evidence="4" id="KW-1185">Reference proteome</keyword>
<feature type="transmembrane region" description="Helical" evidence="1">
    <location>
        <begin position="58"/>
        <end position="79"/>
    </location>
</feature>
<accession>A0A223AQ17</accession>
<dbReference type="Pfam" id="PF01957">
    <property type="entry name" value="NfeD"/>
    <property type="match status" value="1"/>
</dbReference>
<name>A0A223AQ17_9FIRM</name>
<feature type="transmembrane region" description="Helical" evidence="1">
    <location>
        <begin position="117"/>
        <end position="138"/>
    </location>
</feature>
<organism evidence="3 4">
    <name type="scientific">Mogibacterium pumilum</name>
    <dbReference type="NCBI Taxonomy" id="86332"/>
    <lineage>
        <taxon>Bacteria</taxon>
        <taxon>Bacillati</taxon>
        <taxon>Bacillota</taxon>
        <taxon>Clostridia</taxon>
        <taxon>Peptostreptococcales</taxon>
        <taxon>Anaerovoracaceae</taxon>
        <taxon>Mogibacterium</taxon>
    </lineage>
</organism>
<evidence type="ECO:0000256" key="1">
    <source>
        <dbReference type="SAM" id="Phobius"/>
    </source>
</evidence>
<dbReference type="EMBL" id="CP016199">
    <property type="protein sequence ID" value="ASS37049.1"/>
    <property type="molecule type" value="Genomic_DNA"/>
</dbReference>
<proteinExistence type="predicted"/>
<dbReference type="InterPro" id="IPR012340">
    <property type="entry name" value="NA-bd_OB-fold"/>
</dbReference>
<dbReference type="InterPro" id="IPR002810">
    <property type="entry name" value="NfeD-like_C"/>
</dbReference>
<dbReference type="RefSeq" id="WP_094233264.1">
    <property type="nucleotide sequence ID" value="NZ_CP016199.1"/>
</dbReference>
<dbReference type="Gene3D" id="2.40.50.140">
    <property type="entry name" value="Nucleic acid-binding proteins"/>
    <property type="match status" value="1"/>
</dbReference>
<evidence type="ECO:0000313" key="3">
    <source>
        <dbReference type="EMBL" id="ASS37049.1"/>
    </source>
</evidence>
<gene>
    <name evidence="3" type="ORF">AXF17_00185</name>
</gene>
<sequence length="204" mass="22683">MKKVVTYVKDHIPLRQVIPLILLTIMFRLAIGGLYAFSVKTYMNVYSSDNQSAYVSGLNIVLTGFGVFMCLYSIIIYIVERRHHLPFWYGKCQSAGSNANAVFEAAIGMSLLRLSPAVTAALAMLFIIIFTVVSNITARNREDLSEKYIGHVGRTITDLKLTGKVDFGDEVLHAISREVIPIDTKVKAIDIEGYNIVVEAFANE</sequence>
<keyword evidence="1" id="KW-0812">Transmembrane</keyword>